<evidence type="ECO:0000259" key="5">
    <source>
        <dbReference type="PROSITE" id="PS50237"/>
    </source>
</evidence>
<evidence type="ECO:0000256" key="1">
    <source>
        <dbReference type="ARBA" id="ARBA00022679"/>
    </source>
</evidence>
<protein>
    <recommendedName>
        <fullName evidence="5">HECT domain-containing protein</fullName>
    </recommendedName>
</protein>
<evidence type="ECO:0000256" key="3">
    <source>
        <dbReference type="PROSITE-ProRule" id="PRU00104"/>
    </source>
</evidence>
<feature type="active site" description="Glycyl thioester intermediate" evidence="3">
    <location>
        <position position="272"/>
    </location>
</feature>
<keyword evidence="1" id="KW-0808">Transferase</keyword>
<dbReference type="Gene3D" id="3.30.2410.10">
    <property type="entry name" value="Hect, E3 ligase catalytic domain"/>
    <property type="match status" value="1"/>
</dbReference>
<feature type="compositionally biased region" description="Low complexity" evidence="4">
    <location>
        <begin position="1"/>
        <end position="22"/>
    </location>
</feature>
<evidence type="ECO:0000313" key="7">
    <source>
        <dbReference type="Proteomes" id="UP001230051"/>
    </source>
</evidence>
<organism evidence="6 7">
    <name type="scientific">Acipenser oxyrinchus oxyrinchus</name>
    <dbReference type="NCBI Taxonomy" id="40147"/>
    <lineage>
        <taxon>Eukaryota</taxon>
        <taxon>Metazoa</taxon>
        <taxon>Chordata</taxon>
        <taxon>Craniata</taxon>
        <taxon>Vertebrata</taxon>
        <taxon>Euteleostomi</taxon>
        <taxon>Actinopterygii</taxon>
        <taxon>Chondrostei</taxon>
        <taxon>Acipenseriformes</taxon>
        <taxon>Acipenseridae</taxon>
        <taxon>Acipenser</taxon>
    </lineage>
</organism>
<dbReference type="InterPro" id="IPR035983">
    <property type="entry name" value="Hect_E3_ubiquitin_ligase"/>
</dbReference>
<comment type="caution">
    <text evidence="6">The sequence shown here is derived from an EMBL/GenBank/DDBJ whole genome shotgun (WGS) entry which is preliminary data.</text>
</comment>
<dbReference type="SUPFAM" id="SSF56204">
    <property type="entry name" value="Hect, E3 ligase catalytic domain"/>
    <property type="match status" value="1"/>
</dbReference>
<feature type="domain" description="HECT" evidence="5">
    <location>
        <begin position="262"/>
        <end position="306"/>
    </location>
</feature>
<keyword evidence="2 3" id="KW-0833">Ubl conjugation pathway</keyword>
<evidence type="ECO:0000313" key="6">
    <source>
        <dbReference type="EMBL" id="KAK1172420.1"/>
    </source>
</evidence>
<evidence type="ECO:0000256" key="4">
    <source>
        <dbReference type="SAM" id="MobiDB-lite"/>
    </source>
</evidence>
<dbReference type="GO" id="GO:0004842">
    <property type="term" value="F:ubiquitin-protein transferase activity"/>
    <property type="evidence" value="ECO:0007669"/>
    <property type="project" value="InterPro"/>
</dbReference>
<dbReference type="Pfam" id="PF00632">
    <property type="entry name" value="HECT"/>
    <property type="match status" value="1"/>
</dbReference>
<name>A0AAD8LNZ3_ACIOX</name>
<dbReference type="PROSITE" id="PS50237">
    <property type="entry name" value="HECT"/>
    <property type="match status" value="1"/>
</dbReference>
<proteinExistence type="predicted"/>
<accession>A0AAD8LNZ3</accession>
<dbReference type="InterPro" id="IPR000569">
    <property type="entry name" value="HECT_dom"/>
</dbReference>
<dbReference type="Proteomes" id="UP001230051">
    <property type="component" value="Unassembled WGS sequence"/>
</dbReference>
<dbReference type="EMBL" id="JAGXEW010000004">
    <property type="protein sequence ID" value="KAK1172420.1"/>
    <property type="molecule type" value="Genomic_DNA"/>
</dbReference>
<sequence>MCTPSSTPPSSSTPSSSSTSSTRTCHKETGDDECEIRSSGSDMMSEIGILQDVFHQNTEKEIEDALRETGHITAAAHMLLQKGTGGKTLLFEGTQDHLVPSAAKTLTDSGLFEMAGRIIGHSFLHGGPRVCCLSPSFARLFCGFFDCTTPLSLEHCPDVDVKGAIVKLQCSEVVLDEKLKTEATAIGVPWDLPIVTVQNRYWYAHQLLVHAVNDCCVESLCRVTAFLRTFIQEGSQHELRNLIKFWIGWEMLPTSLNVEIKDDVDFPEASTCFETLKIPNKYRAYELFKEEILAISTSCNAGFGQV</sequence>
<gene>
    <name evidence="6" type="ORF">AOXY_G4992</name>
</gene>
<reference evidence="6" key="1">
    <citation type="submission" date="2022-02" db="EMBL/GenBank/DDBJ databases">
        <title>Atlantic sturgeon de novo genome assembly.</title>
        <authorList>
            <person name="Stock M."/>
            <person name="Klopp C."/>
            <person name="Guiguen Y."/>
            <person name="Cabau C."/>
            <person name="Parinello H."/>
            <person name="Santidrian Yebra-Pimentel E."/>
            <person name="Kuhl H."/>
            <person name="Dirks R.P."/>
            <person name="Guessner J."/>
            <person name="Wuertz S."/>
            <person name="Du K."/>
            <person name="Schartl M."/>
        </authorList>
    </citation>
    <scope>NUCLEOTIDE SEQUENCE</scope>
    <source>
        <strain evidence="6">STURGEONOMICS-FGT-2020</strain>
        <tissue evidence="6">Whole blood</tissue>
    </source>
</reference>
<evidence type="ECO:0000256" key="2">
    <source>
        <dbReference type="ARBA" id="ARBA00022786"/>
    </source>
</evidence>
<feature type="region of interest" description="Disordered" evidence="4">
    <location>
        <begin position="1"/>
        <end position="38"/>
    </location>
</feature>
<keyword evidence="7" id="KW-1185">Reference proteome</keyword>
<dbReference type="AlphaFoldDB" id="A0AAD8LNZ3"/>